<dbReference type="InterPro" id="IPR016181">
    <property type="entry name" value="Acyl_CoA_acyltransferase"/>
</dbReference>
<reference evidence="3" key="2">
    <citation type="journal article" date="2019" name="MicrobiologyOpen">
        <title>High-quality draft genome sequence of Gaiella occulta isolated from a 150 meter deep mineral water borehole and comparison with the genome sequences of other deep-branching lineages of the phylum Actinobacteria.</title>
        <authorList>
            <person name="Severino R."/>
            <person name="Froufe H.J.C."/>
            <person name="Barroso C."/>
            <person name="Albuquerque L."/>
            <person name="Lobo-da-Cunha A."/>
            <person name="da Costa M.S."/>
            <person name="Egas C."/>
        </authorList>
    </citation>
    <scope>NUCLEOTIDE SEQUENCE [LARGE SCALE GENOMIC DNA]</scope>
    <source>
        <strain evidence="3">F2-233</strain>
    </source>
</reference>
<dbReference type="GO" id="GO:0016747">
    <property type="term" value="F:acyltransferase activity, transferring groups other than amino-acyl groups"/>
    <property type="evidence" value="ECO:0007669"/>
    <property type="project" value="InterPro"/>
</dbReference>
<dbReference type="Pfam" id="PF13302">
    <property type="entry name" value="Acetyltransf_3"/>
    <property type="match status" value="1"/>
</dbReference>
<dbReference type="PANTHER" id="PTHR43610">
    <property type="entry name" value="BLL6696 PROTEIN"/>
    <property type="match status" value="1"/>
</dbReference>
<dbReference type="InterPro" id="IPR000182">
    <property type="entry name" value="GNAT_dom"/>
</dbReference>
<dbReference type="AlphaFoldDB" id="A0A7M2YUP0"/>
<gene>
    <name evidence="2" type="ORF">Gocc_2816</name>
</gene>
<name>A0A7M2YUP0_9ACTN</name>
<evidence type="ECO:0000313" key="2">
    <source>
        <dbReference type="EMBL" id="RDI73460.1"/>
    </source>
</evidence>
<dbReference type="Gene3D" id="3.40.630.30">
    <property type="match status" value="1"/>
</dbReference>
<reference evidence="2 3" key="1">
    <citation type="submission" date="2018-07" db="EMBL/GenBank/DDBJ databases">
        <title>High-quality-draft genome sequence of Gaiella occulta.</title>
        <authorList>
            <person name="Severino R."/>
            <person name="Froufe H.J.C."/>
            <person name="Rainey F.A."/>
            <person name="Barroso C."/>
            <person name="Albuquerque L."/>
            <person name="Lobo-Da-Cunha A."/>
            <person name="Da Costa M.S."/>
            <person name="Egas C."/>
        </authorList>
    </citation>
    <scope>NUCLEOTIDE SEQUENCE [LARGE SCALE GENOMIC DNA]</scope>
    <source>
        <strain evidence="2 3">F2-233</strain>
    </source>
</reference>
<proteinExistence type="predicted"/>
<dbReference type="RefSeq" id="WP_220150647.1">
    <property type="nucleotide sequence ID" value="NZ_QQZY01000009.1"/>
</dbReference>
<dbReference type="PROSITE" id="PS51186">
    <property type="entry name" value="GNAT"/>
    <property type="match status" value="1"/>
</dbReference>
<feature type="domain" description="N-acetyltransferase" evidence="1">
    <location>
        <begin position="14"/>
        <end position="181"/>
    </location>
</feature>
<dbReference type="EMBL" id="QQZY01000009">
    <property type="protein sequence ID" value="RDI73460.1"/>
    <property type="molecule type" value="Genomic_DNA"/>
</dbReference>
<organism evidence="2 3">
    <name type="scientific">Gaiella occulta</name>
    <dbReference type="NCBI Taxonomy" id="1002870"/>
    <lineage>
        <taxon>Bacteria</taxon>
        <taxon>Bacillati</taxon>
        <taxon>Actinomycetota</taxon>
        <taxon>Thermoleophilia</taxon>
        <taxon>Gaiellales</taxon>
        <taxon>Gaiellaceae</taxon>
        <taxon>Gaiella</taxon>
    </lineage>
</organism>
<comment type="caution">
    <text evidence="2">The sequence shown here is derived from an EMBL/GenBank/DDBJ whole genome shotgun (WGS) entry which is preliminary data.</text>
</comment>
<keyword evidence="3" id="KW-1185">Reference proteome</keyword>
<accession>A0A7M2YUP0</accession>
<keyword evidence="2" id="KW-0808">Transferase</keyword>
<protein>
    <submittedName>
        <fullName evidence="2">Acetyltransferase</fullName>
    </submittedName>
</protein>
<dbReference type="Proteomes" id="UP000254134">
    <property type="component" value="Unassembled WGS sequence"/>
</dbReference>
<sequence>METWRAATLTGRVVRLEPLRRDHLGDLVAASRDERVWAWLPVARPDAAGMRAWLEDALARAAAGLDIPFATVSQMTGRAIGSTRYLALRPEHRSVEIGWTWLAPEAWGTGANVEAKLLQLGNAFEGWGCRRVEFKTDARNERSRGALEALGARFEGVHAKHMLVRGGESRDSAWYAILDDDWPSLRARLQARLAPSTASTSGR</sequence>
<dbReference type="PANTHER" id="PTHR43610:SF1">
    <property type="entry name" value="N-ACETYLTRANSFERASE DOMAIN-CONTAINING PROTEIN"/>
    <property type="match status" value="1"/>
</dbReference>
<evidence type="ECO:0000259" key="1">
    <source>
        <dbReference type="PROSITE" id="PS51186"/>
    </source>
</evidence>
<evidence type="ECO:0000313" key="3">
    <source>
        <dbReference type="Proteomes" id="UP000254134"/>
    </source>
</evidence>
<dbReference type="SUPFAM" id="SSF55729">
    <property type="entry name" value="Acyl-CoA N-acyltransferases (Nat)"/>
    <property type="match status" value="1"/>
</dbReference>